<dbReference type="RefSeq" id="WP_064567895.1">
    <property type="nucleotide sequence ID" value="NZ_CP014007.2"/>
</dbReference>
<reference evidence="2 4" key="1">
    <citation type="submission" date="2016-10" db="EMBL/GenBank/DDBJ databases">
        <authorList>
            <person name="Varghese N."/>
            <person name="Submissions S."/>
        </authorList>
    </citation>
    <scope>NUCLEOTIDE SEQUENCE [LARGE SCALE GENOMIC DNA]</scope>
    <source>
        <strain evidence="2 4">CGMCC 1.7012</strain>
    </source>
</reference>
<evidence type="ECO:0000313" key="2">
    <source>
        <dbReference type="EMBL" id="SFB74680.1"/>
    </source>
</evidence>
<keyword evidence="3" id="KW-1185">Reference proteome</keyword>
<organism evidence="2 4">
    <name type="scientific">Kosakonia oryzae</name>
    <dbReference type="NCBI Taxonomy" id="497725"/>
    <lineage>
        <taxon>Bacteria</taxon>
        <taxon>Pseudomonadati</taxon>
        <taxon>Pseudomonadota</taxon>
        <taxon>Gammaproteobacteria</taxon>
        <taxon>Enterobacterales</taxon>
        <taxon>Enterobacteriaceae</taxon>
        <taxon>Kosakonia</taxon>
    </lineage>
</organism>
<dbReference type="AlphaFoldDB" id="A0AA94H0E2"/>
<evidence type="ECO:0000313" key="3">
    <source>
        <dbReference type="Proteomes" id="UP000078227"/>
    </source>
</evidence>
<dbReference type="Proteomes" id="UP000182314">
    <property type="component" value="Unassembled WGS sequence"/>
</dbReference>
<dbReference type="KEGG" id="kor:AWR26_17975"/>
<evidence type="ECO:0000313" key="1">
    <source>
        <dbReference type="EMBL" id="ANI83942.1"/>
    </source>
</evidence>
<protein>
    <submittedName>
        <fullName evidence="1">DUF2946 domain-containing protein</fullName>
    </submittedName>
</protein>
<dbReference type="EMBL" id="FOKO01000001">
    <property type="protein sequence ID" value="SFB74680.1"/>
    <property type="molecule type" value="Genomic_DNA"/>
</dbReference>
<dbReference type="EMBL" id="CP014007">
    <property type="protein sequence ID" value="ANI83942.1"/>
    <property type="molecule type" value="Genomic_DNA"/>
</dbReference>
<dbReference type="Proteomes" id="UP000078227">
    <property type="component" value="Chromosome"/>
</dbReference>
<proteinExistence type="predicted"/>
<gene>
    <name evidence="1" type="ORF">AWR26_17975</name>
    <name evidence="2" type="ORF">SAMN05216286_0633</name>
</gene>
<name>A0AA94H0E2_9ENTR</name>
<evidence type="ECO:0000313" key="4">
    <source>
        <dbReference type="Proteomes" id="UP000182314"/>
    </source>
</evidence>
<accession>A0AA94H0E2</accession>
<reference evidence="1 3" key="2">
    <citation type="submission" date="2021-03" db="EMBL/GenBank/DDBJ databases">
        <authorList>
            <person name="Li Y."/>
            <person name="Li S."/>
            <person name="Chen M."/>
            <person name="Peng G."/>
            <person name="Tan Z."/>
            <person name="An Q."/>
        </authorList>
    </citation>
    <scope>NUCLEOTIDE SEQUENCE [LARGE SCALE GENOMIC DNA]</scope>
    <source>
        <strain evidence="1 3">Ola 51</strain>
    </source>
</reference>
<sequence>MHAGWLYRIRFIKRHLLMLLMAFGWLLIQSQVAIASHHCDLQVNESRAVTQHISHMMMSDTTPRMDMMKSPLCEKHCVPDAAQKDSGHPPLVALPVSLTLADVTPVCSPVFDEGWSLTPPAAGPPATIRFCRFRE</sequence>